<evidence type="ECO:0000256" key="8">
    <source>
        <dbReference type="ARBA" id="ARBA00023040"/>
    </source>
</evidence>
<feature type="transmembrane region" description="Helical" evidence="17">
    <location>
        <begin position="651"/>
        <end position="672"/>
    </location>
</feature>
<keyword evidence="8" id="KW-0297">G-protein coupled receptor</keyword>
<dbReference type="PANTHER" id="PTHR10519">
    <property type="entry name" value="GABA-B RECEPTOR"/>
    <property type="match status" value="1"/>
</dbReference>
<feature type="transmembrane region" description="Helical" evidence="17">
    <location>
        <begin position="692"/>
        <end position="709"/>
    </location>
</feature>
<keyword evidence="9" id="KW-0175">Coiled coil</keyword>
<dbReference type="PRINTS" id="PR01177">
    <property type="entry name" value="GABAB1RECPTR"/>
</dbReference>
<comment type="similarity">
    <text evidence="1">Belongs to the G-protein coupled receptor 3 family. GABA-B receptor subfamily.</text>
</comment>
<evidence type="ECO:0000256" key="14">
    <source>
        <dbReference type="ARBA" id="ARBA00023224"/>
    </source>
</evidence>
<evidence type="ECO:0000256" key="2">
    <source>
        <dbReference type="ARBA" id="ARBA00022475"/>
    </source>
</evidence>
<evidence type="ECO:0000256" key="10">
    <source>
        <dbReference type="ARBA" id="ARBA00023136"/>
    </source>
</evidence>
<keyword evidence="5" id="KW-0732">Signal</keyword>
<keyword evidence="6 17" id="KW-1133">Transmembrane helix</keyword>
<evidence type="ECO:0000256" key="13">
    <source>
        <dbReference type="ARBA" id="ARBA00023180"/>
    </source>
</evidence>
<dbReference type="CDD" id="cd06366">
    <property type="entry name" value="PBP1_GABAb_receptor"/>
    <property type="match status" value="1"/>
</dbReference>
<evidence type="ECO:0000256" key="7">
    <source>
        <dbReference type="ARBA" id="ARBA00023018"/>
    </source>
</evidence>
<evidence type="ECO:0000256" key="16">
    <source>
        <dbReference type="ARBA" id="ARBA00034104"/>
    </source>
</evidence>
<dbReference type="PRINTS" id="PR01176">
    <property type="entry name" value="GABABRECEPTR"/>
</dbReference>
<dbReference type="PROSITE" id="PS50259">
    <property type="entry name" value="G_PROTEIN_RECEP_F3_4"/>
    <property type="match status" value="1"/>
</dbReference>
<keyword evidence="13" id="KW-0325">Glycoprotein</keyword>
<evidence type="ECO:0000256" key="9">
    <source>
        <dbReference type="ARBA" id="ARBA00023054"/>
    </source>
</evidence>
<feature type="transmembrane region" description="Helical" evidence="17">
    <location>
        <begin position="475"/>
        <end position="502"/>
    </location>
</feature>
<evidence type="ECO:0000256" key="15">
    <source>
        <dbReference type="ARBA" id="ARBA00023257"/>
    </source>
</evidence>
<evidence type="ECO:0000256" key="5">
    <source>
        <dbReference type="ARBA" id="ARBA00022729"/>
    </source>
</evidence>
<dbReference type="GO" id="GO:0038039">
    <property type="term" value="C:G protein-coupled receptor heterodimeric complex"/>
    <property type="evidence" value="ECO:0007669"/>
    <property type="project" value="TreeGrafter"/>
</dbReference>
<evidence type="ECO:0000256" key="6">
    <source>
        <dbReference type="ARBA" id="ARBA00022989"/>
    </source>
</evidence>
<feature type="transmembrane region" description="Helical" evidence="17">
    <location>
        <begin position="514"/>
        <end position="533"/>
    </location>
</feature>
<dbReference type="Pfam" id="PF01094">
    <property type="entry name" value="ANF_receptor"/>
    <property type="match status" value="1"/>
</dbReference>
<dbReference type="GO" id="GO:0007214">
    <property type="term" value="P:gamma-aminobutyric acid signaling pathway"/>
    <property type="evidence" value="ECO:0007669"/>
    <property type="project" value="TreeGrafter"/>
</dbReference>
<sequence>MIKKLIFSNLVLETNDTNSKRIKKINFNGFKSLNCLIKTLFFIFIFNPCLIQAKKPLYTAGFFPLSGEKADLGTGILPAVQLALDDVNENEVIPGYKLDLVGNDTECNAAVGMKIFFDMIFAAPKKYILFGDACPTVTDPIAKASRFFHLIQLSYADTHPMYTSDSYPNLFRVTPSQSAFNKARVALLKHFNWQRVGTIYKNSPRYSLPHSRLLTELDLTNIDIAYTQSLSDEVPFELIKIKEKDVRIILGNFGESWARKIFCQAYQHGIYGRKYQWIIAGEYSEFWWTKIDRGINCTRKELLAAIEGYIITDVLPLTSGNIITASGMTASEYEIRYNSLRGADYSKFHGYAYDGLWTIALAMQRVQKKLKTVYTNTTLEDFKYRDAFWSKLFRNALNETSFIGVTGNVSFFNNERRGSMILKQMQSGREVKIGEYHGTNDYLDLSVGKPISWGHNNVAPLDRTIKEIVSSRVNLTLFIVISIFAILGILLALVFLIMNIKYRKQRYIKMSSPYLNNLIIIGCILTYTSVILLGLDSRLLSEKNFPYICTARAWVLMTGFTLAFGSMFSKTYRVHAIFTNIKLNKKVIKDYKLFMVVGILVFIDVATLTTWQIVDPFYRQTNLGTPETTPENEDILIVPQMEYCQSKRMTIFLGSIYVYKGLLMAFGIFLAWETRHVSIPALNDSKYIGMSVYNVVIMCVIGAGLSVVLKDQQNAAFLIISIFIIFCSTATLCLVFVPKLIELKRNPNMDERRTRPTLKPFKKSRRESDEFELLNKIKNLTETNVRQRQKLKEKTYELEALMFRLRQINAEIAEDDAEIEQNKNQNIPELETKNLLNKQLMKPIDHNRLNTNQLKKQIFVVVGEESSSRSNDRETSFITLSASASFVSLNENCAIYAHCQQTNQNNKFQQSTLQQKFVSKKIEDTAYRCSNVNQIAKQLLIGNSDLTDDIIVLDQNLIQQHNSCPELHQMQQLKLLNDDQCNNNISERLMLSNTTNIKNNETDLDSLLSNCSNYSFKNEALEKDIENQLFNKNYNKERFKILNKKKELNINHRNNSHVNQSAKNKNKARCRMVKAISQIEPLSLIEKVREVRFAVQRSLKEAENEQIIKLDKVYKQKNKKKKKSFSLNDSNNQFSQKQFNLPSSINNLIKNDNLWNENYLNESKDLRKITYANENIFKNKSLDEDLPLSCDYLNNSSSSSSPSTAIGQNLINTKIKEKRKKKLKSKKQVKNSKIDNLKKNQSISICHQHSTFLQRRAVSLDTLNSQLYNCKNISKKKNCDDQDTEKKIEEEIKFNISTILSKPFNFTSTNLYDNIPKFPYSNLNNNRLTNSITTNSISTVAVCPKIDFFNKKLNTTNTLTQLTNTFSSSPSIKCDIVEYL</sequence>
<dbReference type="InterPro" id="IPR017978">
    <property type="entry name" value="GPCR_3_C"/>
</dbReference>
<keyword evidence="12 19" id="KW-0675">Receptor</keyword>
<keyword evidence="15" id="KW-0628">Postsynaptic cell membrane</keyword>
<keyword evidence="7" id="KW-0770">Synapse</keyword>
<evidence type="ECO:0000256" key="3">
    <source>
        <dbReference type="ARBA" id="ARBA00022553"/>
    </source>
</evidence>
<organism evidence="19">
    <name type="scientific">Polyphagotarsonemus latus</name>
    <dbReference type="NCBI Taxonomy" id="1204166"/>
    <lineage>
        <taxon>Eukaryota</taxon>
        <taxon>Metazoa</taxon>
        <taxon>Ecdysozoa</taxon>
        <taxon>Arthropoda</taxon>
        <taxon>Chelicerata</taxon>
        <taxon>Arachnida</taxon>
        <taxon>Acari</taxon>
        <taxon>Acariformes</taxon>
        <taxon>Trombidiformes</taxon>
        <taxon>Prostigmata</taxon>
        <taxon>Eleutherengona</taxon>
        <taxon>Heterostigmata</taxon>
        <taxon>Tarsonemoidea</taxon>
        <taxon>Tarsonemidae</taxon>
        <taxon>Polyphagotarsonemus</taxon>
    </lineage>
</organism>
<feature type="domain" description="G-protein coupled receptors family 3 profile" evidence="18">
    <location>
        <begin position="484"/>
        <end position="759"/>
    </location>
</feature>
<dbReference type="FunFam" id="3.40.50.2300:FF:000072">
    <property type="entry name" value="Gamma-aminobutyric acid type B receptor subunit 2"/>
    <property type="match status" value="2"/>
</dbReference>
<accession>A0AAN0LJ33</accession>
<reference evidence="19" key="1">
    <citation type="submission" date="2024-01" db="EMBL/GenBank/DDBJ databases">
        <title>Genome insights into chemosensory and detoxification machineries of broad mite, Polyphagotarsonemus latus (Tarsonemidae: Acari).</title>
        <authorList>
            <person name="Muthugoundar M."/>
            <person name="P J A."/>
            <person name="Augustine N."/>
        </authorList>
    </citation>
    <scope>NUCLEOTIDE SEQUENCE</scope>
</reference>
<comment type="subcellular location">
    <subcellularLocation>
        <location evidence="16">Postsynaptic cell membrane</location>
        <topology evidence="16">Multi-pass membrane protein</topology>
    </subcellularLocation>
</comment>
<evidence type="ECO:0000313" key="19">
    <source>
        <dbReference type="EMBL" id="WRW34103.1"/>
    </source>
</evidence>
<dbReference type="InterPro" id="IPR028082">
    <property type="entry name" value="Peripla_BP_I"/>
</dbReference>
<evidence type="ECO:0000256" key="12">
    <source>
        <dbReference type="ARBA" id="ARBA00023170"/>
    </source>
</evidence>
<evidence type="ECO:0000256" key="11">
    <source>
        <dbReference type="ARBA" id="ARBA00023157"/>
    </source>
</evidence>
<dbReference type="InterPro" id="IPR017979">
    <property type="entry name" value="GPCR_3_CS"/>
</dbReference>
<evidence type="ECO:0000256" key="4">
    <source>
        <dbReference type="ARBA" id="ARBA00022692"/>
    </source>
</evidence>
<keyword evidence="14" id="KW-0807">Transducer</keyword>
<dbReference type="PROSITE" id="PS00981">
    <property type="entry name" value="G_PROTEIN_RECEP_F3_3"/>
    <property type="match status" value="1"/>
</dbReference>
<dbReference type="Pfam" id="PF00003">
    <property type="entry name" value="7tm_3"/>
    <property type="match status" value="1"/>
</dbReference>
<keyword evidence="4 17" id="KW-0812">Transmembrane</keyword>
<protein>
    <submittedName>
        <fullName evidence="19">Gamma-aminobutyric acid type B receptor</fullName>
    </submittedName>
</protein>
<evidence type="ECO:0000256" key="17">
    <source>
        <dbReference type="SAM" id="Phobius"/>
    </source>
</evidence>
<feature type="transmembrane region" description="Helical" evidence="17">
    <location>
        <begin position="553"/>
        <end position="572"/>
    </location>
</feature>
<dbReference type="EMBL" id="PP155029">
    <property type="protein sequence ID" value="WRW34103.1"/>
    <property type="molecule type" value="mRNA"/>
</dbReference>
<dbReference type="PANTHER" id="PTHR10519:SF74">
    <property type="entry name" value="GAMMA-AMINOBUTYRIC ACID TYPE B RECEPTOR SUBUNIT 2"/>
    <property type="match status" value="1"/>
</dbReference>
<proteinExistence type="evidence at transcript level"/>
<keyword evidence="2" id="KW-1003">Cell membrane</keyword>
<dbReference type="GO" id="GO:0004965">
    <property type="term" value="F:G protein-coupled GABA receptor activity"/>
    <property type="evidence" value="ECO:0007669"/>
    <property type="project" value="InterPro"/>
</dbReference>
<keyword evidence="3" id="KW-0597">Phosphoprotein</keyword>
<dbReference type="InterPro" id="IPR002455">
    <property type="entry name" value="GPCR3_GABA-B"/>
</dbReference>
<evidence type="ECO:0000259" key="18">
    <source>
        <dbReference type="PROSITE" id="PS50259"/>
    </source>
</evidence>
<dbReference type="Gene3D" id="3.40.50.2300">
    <property type="match status" value="2"/>
</dbReference>
<dbReference type="SUPFAM" id="SSF53822">
    <property type="entry name" value="Periplasmic binding protein-like I"/>
    <property type="match status" value="1"/>
</dbReference>
<keyword evidence="11" id="KW-1015">Disulfide bond</keyword>
<dbReference type="GO" id="GO:0045211">
    <property type="term" value="C:postsynaptic membrane"/>
    <property type="evidence" value="ECO:0007669"/>
    <property type="project" value="UniProtKB-SubCell"/>
</dbReference>
<keyword evidence="10 17" id="KW-0472">Membrane</keyword>
<evidence type="ECO:0000256" key="1">
    <source>
        <dbReference type="ARBA" id="ARBA00008991"/>
    </source>
</evidence>
<dbReference type="InterPro" id="IPR001828">
    <property type="entry name" value="ANF_lig-bd_rcpt"/>
</dbReference>
<feature type="transmembrane region" description="Helical" evidence="17">
    <location>
        <begin position="715"/>
        <end position="737"/>
    </location>
</feature>
<name>A0AAN0LJ33_9ACAR</name>